<evidence type="ECO:0000313" key="4">
    <source>
        <dbReference type="Proteomes" id="UP000290288"/>
    </source>
</evidence>
<evidence type="ECO:0000313" key="3">
    <source>
        <dbReference type="EMBL" id="RXW12775.1"/>
    </source>
</evidence>
<feature type="domain" description="DUF6699" evidence="2">
    <location>
        <begin position="328"/>
        <end position="463"/>
    </location>
</feature>
<proteinExistence type="predicted"/>
<keyword evidence="4" id="KW-1185">Reference proteome</keyword>
<dbReference type="EMBL" id="SDEE01001124">
    <property type="protein sequence ID" value="RXW12775.1"/>
    <property type="molecule type" value="Genomic_DNA"/>
</dbReference>
<evidence type="ECO:0000256" key="1">
    <source>
        <dbReference type="SAM" id="MobiDB-lite"/>
    </source>
</evidence>
<protein>
    <recommendedName>
        <fullName evidence="2">DUF6699 domain-containing protein</fullName>
    </recommendedName>
</protein>
<dbReference type="AlphaFoldDB" id="A0A4Q2D3T1"/>
<feature type="region of interest" description="Disordered" evidence="1">
    <location>
        <begin position="203"/>
        <end position="240"/>
    </location>
</feature>
<feature type="compositionally biased region" description="Polar residues" evidence="1">
    <location>
        <begin position="213"/>
        <end position="239"/>
    </location>
</feature>
<dbReference type="Pfam" id="PF20415">
    <property type="entry name" value="DUF6699"/>
    <property type="match status" value="1"/>
</dbReference>
<comment type="caution">
    <text evidence="3">The sequence shown here is derived from an EMBL/GenBank/DDBJ whole genome shotgun (WGS) entry which is preliminary data.</text>
</comment>
<feature type="region of interest" description="Disordered" evidence="1">
    <location>
        <begin position="1"/>
        <end position="67"/>
    </location>
</feature>
<gene>
    <name evidence="3" type="ORF">EST38_g13078</name>
</gene>
<dbReference type="InterPro" id="IPR046522">
    <property type="entry name" value="DUF6699"/>
</dbReference>
<name>A0A4Q2D3T1_9AGAR</name>
<sequence length="474" mass="51377">MYDDMPGLVDADVGFHPPPPGVSQGGQPGGFFDAFPGAAAAQQQNPGWPSAYAPGTPFPQSAGAFPHSAGPFPQSAGPFPQSAGAFPQSVGAFPPWAGPPPAGPQPTSAASWTFGQQHPTWSNTPALSWGAQTPTGSYGPPLTPTGQNSAPPFGTGGGGYTPWPAQAYAPAGQDGITGGGFFGAAPANGQGLGVGWGEAPMKERKHRKRTVSVKRSASAAPSPQKNQMQRSSSFGNAASSPFGPSVFGYQPWGYYPPPYMMNQDTYGPKNLARRPRDWRADYTPRSGLAAVWPNIVGRSRSDVQEYTDTTRRNLHPLLQYNPQRPPIDHDLRENPLTVESDSLFLNIGRPYNNIDFAQLATTPPSSFMRIFHPSLPWYIDVRPTHPNGVTVYDVLAQMYRQLMTPITGRHYWNEDLTEDDRKAITLAFQRRCGNIAQDIQRGVLEVDFMGKKVIFEGLVKGRGGMWEMKTSRYE</sequence>
<dbReference type="Proteomes" id="UP000290288">
    <property type="component" value="Unassembled WGS sequence"/>
</dbReference>
<organism evidence="3 4">
    <name type="scientific">Candolleomyces aberdarensis</name>
    <dbReference type="NCBI Taxonomy" id="2316362"/>
    <lineage>
        <taxon>Eukaryota</taxon>
        <taxon>Fungi</taxon>
        <taxon>Dikarya</taxon>
        <taxon>Basidiomycota</taxon>
        <taxon>Agaricomycotina</taxon>
        <taxon>Agaricomycetes</taxon>
        <taxon>Agaricomycetidae</taxon>
        <taxon>Agaricales</taxon>
        <taxon>Agaricineae</taxon>
        <taxon>Psathyrellaceae</taxon>
        <taxon>Candolleomyces</taxon>
    </lineage>
</organism>
<dbReference type="STRING" id="2316362.A0A4Q2D3T1"/>
<accession>A0A4Q2D3T1</accession>
<dbReference type="OrthoDB" id="3265169at2759"/>
<feature type="compositionally biased region" description="Low complexity" evidence="1">
    <location>
        <begin position="30"/>
        <end position="47"/>
    </location>
</feature>
<reference evidence="3 4" key="1">
    <citation type="submission" date="2019-01" db="EMBL/GenBank/DDBJ databases">
        <title>Draft genome sequence of Psathyrella aberdarensis IHI B618.</title>
        <authorList>
            <person name="Buettner E."/>
            <person name="Kellner H."/>
        </authorList>
    </citation>
    <scope>NUCLEOTIDE SEQUENCE [LARGE SCALE GENOMIC DNA]</scope>
    <source>
        <strain evidence="3 4">IHI B618</strain>
    </source>
</reference>
<feature type="compositionally biased region" description="Basic residues" evidence="1">
    <location>
        <begin position="203"/>
        <end position="212"/>
    </location>
</feature>
<evidence type="ECO:0000259" key="2">
    <source>
        <dbReference type="Pfam" id="PF20415"/>
    </source>
</evidence>